<proteinExistence type="predicted"/>
<name>A0ABM0RGK2_GALVR</name>
<dbReference type="PROSITE" id="PS50176">
    <property type="entry name" value="ARM_REPEAT"/>
    <property type="match status" value="1"/>
</dbReference>
<organism evidence="4 5">
    <name type="scientific">Galeopterus variegatus</name>
    <name type="common">Malayan flying lemur</name>
    <name type="synonym">Cynocephalus variegatus</name>
    <dbReference type="NCBI Taxonomy" id="482537"/>
    <lineage>
        <taxon>Eukaryota</taxon>
        <taxon>Metazoa</taxon>
        <taxon>Chordata</taxon>
        <taxon>Craniata</taxon>
        <taxon>Vertebrata</taxon>
        <taxon>Euteleostomi</taxon>
        <taxon>Mammalia</taxon>
        <taxon>Eutheria</taxon>
        <taxon>Euarchontoglires</taxon>
        <taxon>Dermoptera</taxon>
        <taxon>Cynocephalidae</taxon>
        <taxon>Galeopterus</taxon>
    </lineage>
</organism>
<reference evidence="5" key="1">
    <citation type="submission" date="2025-08" db="UniProtKB">
        <authorList>
            <consortium name="RefSeq"/>
        </authorList>
    </citation>
    <scope>IDENTIFICATION</scope>
</reference>
<dbReference type="Gene3D" id="1.25.10.10">
    <property type="entry name" value="Leucine-rich Repeat Variant"/>
    <property type="match status" value="1"/>
</dbReference>
<dbReference type="InterPro" id="IPR011989">
    <property type="entry name" value="ARM-like"/>
</dbReference>
<feature type="repeat" description="ARM" evidence="2">
    <location>
        <begin position="379"/>
        <end position="406"/>
    </location>
</feature>
<dbReference type="RefSeq" id="XP_008579743.1">
    <property type="nucleotide sequence ID" value="XM_008581521.1"/>
</dbReference>
<sequence>MAVGGQGRKKGNRFFLHLGHWEEWQKEERKEEQEVLKVLWGRLDILVHATLTIQVCSSAESGQEAAIWVSPAQRSWRGPVAGRARWHLSAFESQQSPARAEAELPPDVHFSPGWPPTTRKRGIPNFYSAPRHRTQGTEDALDSPLLTAAPRRPKGRLHRPSARSQGAGAQARRRLATRANTEQEARAGGDQKRLGGTWRQVKQTPAAGLPPRVGEAQRRGPSKTWARRRMGKKIKKEVEPPPEDVFDAVTIESKKAATVVLMLNSPEEEILAKACEAIYKFALKGEENKATILELGAVEPLTKLLTHEDKIVRRNATMILGILASNNDVKKSLRELDVMNSVISQLAPEEEAVIHEFASLCLANMSAEYTSKVQIFEHGGLEPLIRLLSSPDPDVKKNSIECIYNLVQDFQCRTTLQELNAIPPILDLLKSEFPVIQLLALKTLGVITNDKESRVMLRDNQGLDHLIKILETK</sequence>
<dbReference type="InterPro" id="IPR000225">
    <property type="entry name" value="Armadillo"/>
</dbReference>
<dbReference type="InterPro" id="IPR016024">
    <property type="entry name" value="ARM-type_fold"/>
</dbReference>
<dbReference type="Proteomes" id="UP000694923">
    <property type="component" value="Unplaced"/>
</dbReference>
<evidence type="ECO:0000313" key="5">
    <source>
        <dbReference type="RefSeq" id="XP_008579743.1"/>
    </source>
</evidence>
<evidence type="ECO:0000256" key="1">
    <source>
        <dbReference type="ARBA" id="ARBA00022737"/>
    </source>
</evidence>
<dbReference type="SUPFAM" id="SSF48371">
    <property type="entry name" value="ARM repeat"/>
    <property type="match status" value="1"/>
</dbReference>
<keyword evidence="4" id="KW-1185">Reference proteome</keyword>
<feature type="compositionally biased region" description="Basic and acidic residues" evidence="3">
    <location>
        <begin position="181"/>
        <end position="193"/>
    </location>
</feature>
<dbReference type="PANTHER" id="PTHR46618">
    <property type="entry name" value="ARMADILLO REPEAT-CONTAINING PROTEIN 3"/>
    <property type="match status" value="1"/>
</dbReference>
<feature type="non-terminal residue" evidence="5">
    <location>
        <position position="473"/>
    </location>
</feature>
<feature type="compositionally biased region" description="Basic residues" evidence="3">
    <location>
        <begin position="151"/>
        <end position="161"/>
    </location>
</feature>
<feature type="region of interest" description="Disordered" evidence="3">
    <location>
        <begin position="97"/>
        <end position="231"/>
    </location>
</feature>
<evidence type="ECO:0000256" key="2">
    <source>
        <dbReference type="PROSITE-ProRule" id="PRU00259"/>
    </source>
</evidence>
<dbReference type="GeneID" id="103597650"/>
<dbReference type="PANTHER" id="PTHR46618:SF1">
    <property type="entry name" value="ARMADILLO REPEAT-CONTAINING PROTEIN 3"/>
    <property type="match status" value="1"/>
</dbReference>
<accession>A0ABM0RGK2</accession>
<gene>
    <name evidence="5" type="primary">LOC103597650</name>
</gene>
<dbReference type="Pfam" id="PF00514">
    <property type="entry name" value="Arm"/>
    <property type="match status" value="2"/>
</dbReference>
<evidence type="ECO:0000313" key="4">
    <source>
        <dbReference type="Proteomes" id="UP000694923"/>
    </source>
</evidence>
<dbReference type="SMART" id="SM00185">
    <property type="entry name" value="ARM"/>
    <property type="match status" value="4"/>
</dbReference>
<keyword evidence="1" id="KW-0677">Repeat</keyword>
<protein>
    <submittedName>
        <fullName evidence="5">Armadillo repeat-containing protein 3-like</fullName>
    </submittedName>
</protein>
<dbReference type="InterPro" id="IPR052441">
    <property type="entry name" value="Armadillo-Ser/Thr_Kinase"/>
</dbReference>
<evidence type="ECO:0000256" key="3">
    <source>
        <dbReference type="SAM" id="MobiDB-lite"/>
    </source>
</evidence>